<evidence type="ECO:0000313" key="7">
    <source>
        <dbReference type="Proteomes" id="UP001472866"/>
    </source>
</evidence>
<dbReference type="InterPro" id="IPR000834">
    <property type="entry name" value="Peptidase_M14"/>
</dbReference>
<keyword evidence="6" id="KW-0121">Carboxypeptidase</keyword>
<evidence type="ECO:0000256" key="4">
    <source>
        <dbReference type="SAM" id="MobiDB-lite"/>
    </source>
</evidence>
<dbReference type="GO" id="GO:0008270">
    <property type="term" value="F:zinc ion binding"/>
    <property type="evidence" value="ECO:0007669"/>
    <property type="project" value="InterPro"/>
</dbReference>
<dbReference type="GO" id="GO:0004181">
    <property type="term" value="F:metallocarboxypeptidase activity"/>
    <property type="evidence" value="ECO:0007669"/>
    <property type="project" value="InterPro"/>
</dbReference>
<feature type="active site" description="Proton donor/acceptor" evidence="3">
    <location>
        <position position="571"/>
    </location>
</feature>
<dbReference type="Proteomes" id="UP001472866">
    <property type="component" value="Chromosome 03"/>
</dbReference>
<name>A0AAX4P4V6_9CHLO</name>
<keyword evidence="7" id="KW-1185">Reference proteome</keyword>
<feature type="region of interest" description="Disordered" evidence="4">
    <location>
        <begin position="641"/>
        <end position="697"/>
    </location>
</feature>
<sequence length="697" mass="79392">MVVNNENRYSGGAKRFPEGGMDGVCSPLSHLSISKSDKQPASVHSPAEYCSYNVKSETVTPGLPGRSGTGYPICLCPPSLTRSFSPHKREPMVDTNDQLVRDMMMHDAERMSHPDAVVNRLVYDSHDCPGSNSQPWRTFKPEAWPFKNMKMKRDLLEQHPGEMLMGFVNKTLQPWYVPENDSDRTLVFESRFESGNLRRAIQVYNTEYDLILRPDINTRGHTQWFFFSISNTRKNVHYKINIINMQKDESLYHIGMQPIIYSEKAAAAEGRHWHRSGHNVCYYQNNIKRKNGKFYYTLTMTFEAKHDNDTIYVAHCYPYTYSELQKYIYGLEADPKRSIRVKREILCKTLAGNNCDLLTVTNFNLHPQILDSRKHIVITGRVHPGESNASWMMRGALEFLTGDSLEAKLLRDNFVFKIVPMLNPDGVINGNYRCSLAGVDLNRVWHYPSKKLHPTIFYTKEMIGRLQEDHKVLLMGDFHGHSRKCNVFMYGCERKATDNSNFKISGIPGFGVTDTMNFRIQEKIFPWLLKRNAPDAFSFAMSSFKVQKSKENTARVVCWREFGLINSFTLEASFGGPSEGANAWDHFGVKDFEGMGAKFVETILDFCNPDTTLIREVCLTLEEQYPVSKHSAALAMKMAAMNGGGTDSDDSGTDSDLDSGDEDKQQEGKKAAARKPQAKKKPRKRRASLVERQSQAK</sequence>
<dbReference type="PANTHER" id="PTHR12756">
    <property type="entry name" value="CYTOSOLIC CARBOXYPEPTIDASE"/>
    <property type="match status" value="1"/>
</dbReference>
<comment type="similarity">
    <text evidence="2 3">Belongs to the peptidase M14 family.</text>
</comment>
<evidence type="ECO:0000259" key="5">
    <source>
        <dbReference type="PROSITE" id="PS52035"/>
    </source>
</evidence>
<evidence type="ECO:0000256" key="1">
    <source>
        <dbReference type="ARBA" id="ARBA00001947"/>
    </source>
</evidence>
<feature type="compositionally biased region" description="Acidic residues" evidence="4">
    <location>
        <begin position="647"/>
        <end position="661"/>
    </location>
</feature>
<comment type="cofactor">
    <cofactor evidence="1">
        <name>Zn(2+)</name>
        <dbReference type="ChEBI" id="CHEBI:29105"/>
    </cofactor>
</comment>
<dbReference type="InterPro" id="IPR050821">
    <property type="entry name" value="Cytosolic_carboxypeptidase"/>
</dbReference>
<feature type="domain" description="Peptidase M14" evidence="5">
    <location>
        <begin position="317"/>
        <end position="607"/>
    </location>
</feature>
<dbReference type="SUPFAM" id="SSF53187">
    <property type="entry name" value="Zn-dependent exopeptidases"/>
    <property type="match status" value="1"/>
</dbReference>
<proteinExistence type="inferred from homology"/>
<dbReference type="PROSITE" id="PS52035">
    <property type="entry name" value="PEPTIDASE_M14"/>
    <property type="match status" value="1"/>
</dbReference>
<evidence type="ECO:0000256" key="3">
    <source>
        <dbReference type="PROSITE-ProRule" id="PRU01379"/>
    </source>
</evidence>
<dbReference type="Pfam" id="PF18027">
    <property type="entry name" value="Pepdidase_M14_N"/>
    <property type="match status" value="1"/>
</dbReference>
<protein>
    <submittedName>
        <fullName evidence="6">Zinc carboxypeptidase</fullName>
    </submittedName>
</protein>
<dbReference type="PANTHER" id="PTHR12756:SF45">
    <property type="entry name" value="CYTOSOLIC CARBOXYPEPTIDASE NNA1"/>
    <property type="match status" value="1"/>
</dbReference>
<accession>A0AAX4P4V6</accession>
<dbReference type="AlphaFoldDB" id="A0AAX4P4V6"/>
<evidence type="ECO:0000313" key="6">
    <source>
        <dbReference type="EMBL" id="WZN60928.1"/>
    </source>
</evidence>
<evidence type="ECO:0000256" key="2">
    <source>
        <dbReference type="ARBA" id="ARBA00005988"/>
    </source>
</evidence>
<dbReference type="InterPro" id="IPR040626">
    <property type="entry name" value="Pepdidase_M14_N"/>
</dbReference>
<gene>
    <name evidence="6" type="ORF">HKI87_03g24620</name>
</gene>
<dbReference type="EMBL" id="CP151503">
    <property type="protein sequence ID" value="WZN60928.1"/>
    <property type="molecule type" value="Genomic_DNA"/>
</dbReference>
<dbReference type="Gene3D" id="3.40.630.10">
    <property type="entry name" value="Zn peptidases"/>
    <property type="match status" value="1"/>
</dbReference>
<dbReference type="Pfam" id="PF00246">
    <property type="entry name" value="Peptidase_M14"/>
    <property type="match status" value="1"/>
</dbReference>
<dbReference type="Gene3D" id="2.60.40.3120">
    <property type="match status" value="1"/>
</dbReference>
<reference evidence="6 7" key="1">
    <citation type="submission" date="2024-03" db="EMBL/GenBank/DDBJ databases">
        <title>Complete genome sequence of the green alga Chloropicon roscoffensis RCC1871.</title>
        <authorList>
            <person name="Lemieux C."/>
            <person name="Pombert J.-F."/>
            <person name="Otis C."/>
            <person name="Turmel M."/>
        </authorList>
    </citation>
    <scope>NUCLEOTIDE SEQUENCE [LARGE SCALE GENOMIC DNA]</scope>
    <source>
        <strain evidence="6 7">RCC1871</strain>
    </source>
</reference>
<feature type="compositionally biased region" description="Basic residues" evidence="4">
    <location>
        <begin position="671"/>
        <end position="687"/>
    </location>
</feature>
<dbReference type="GO" id="GO:0006508">
    <property type="term" value="P:proteolysis"/>
    <property type="evidence" value="ECO:0007669"/>
    <property type="project" value="InterPro"/>
</dbReference>
<keyword evidence="6" id="KW-0378">Hydrolase</keyword>
<keyword evidence="6" id="KW-0645">Protease</keyword>
<organism evidence="6 7">
    <name type="scientific">Chloropicon roscoffensis</name>
    <dbReference type="NCBI Taxonomy" id="1461544"/>
    <lineage>
        <taxon>Eukaryota</taxon>
        <taxon>Viridiplantae</taxon>
        <taxon>Chlorophyta</taxon>
        <taxon>Chloropicophyceae</taxon>
        <taxon>Chloropicales</taxon>
        <taxon>Chloropicaceae</taxon>
        <taxon>Chloropicon</taxon>
    </lineage>
</organism>